<evidence type="ECO:0000313" key="2">
    <source>
        <dbReference type="EMBL" id="MCB8879959.1"/>
    </source>
</evidence>
<reference evidence="2 3" key="1">
    <citation type="journal article" date="2021" name="Microorganisms">
        <title>Acidisoma silvae sp. nov. and Acidisomacellulosilytica sp. nov., Two Acidophilic Bacteria Isolated from Decaying Wood, Hydrolyzing Cellulose and Producing Poly-3-hydroxybutyrate.</title>
        <authorList>
            <person name="Mieszkin S."/>
            <person name="Pouder E."/>
            <person name="Uroz S."/>
            <person name="Simon-Colin C."/>
            <person name="Alain K."/>
        </authorList>
    </citation>
    <scope>NUCLEOTIDE SEQUENCE [LARGE SCALE GENOMIC DNA]</scope>
    <source>
        <strain evidence="2 3">HW T5.17</strain>
    </source>
</reference>
<dbReference type="PROSITE" id="PS50851">
    <property type="entry name" value="CHEW"/>
    <property type="match status" value="1"/>
</dbReference>
<dbReference type="InterPro" id="IPR036061">
    <property type="entry name" value="CheW-like_dom_sf"/>
</dbReference>
<organism evidence="2 3">
    <name type="scientific">Acidisoma cellulosilyticum</name>
    <dbReference type="NCBI Taxonomy" id="2802395"/>
    <lineage>
        <taxon>Bacteria</taxon>
        <taxon>Pseudomonadati</taxon>
        <taxon>Pseudomonadota</taxon>
        <taxon>Alphaproteobacteria</taxon>
        <taxon>Acetobacterales</taxon>
        <taxon>Acidocellaceae</taxon>
        <taxon>Acidisoma</taxon>
    </lineage>
</organism>
<gene>
    <name evidence="2" type="ORF">ACELLULO517_06910</name>
</gene>
<name>A0A964E338_9PROT</name>
<keyword evidence="3" id="KW-1185">Reference proteome</keyword>
<evidence type="ECO:0000313" key="3">
    <source>
        <dbReference type="Proteomes" id="UP000721844"/>
    </source>
</evidence>
<comment type="caution">
    <text evidence="2">The sequence shown here is derived from an EMBL/GenBank/DDBJ whole genome shotgun (WGS) entry which is preliminary data.</text>
</comment>
<dbReference type="SMART" id="SM00260">
    <property type="entry name" value="CheW"/>
    <property type="match status" value="1"/>
</dbReference>
<dbReference type="EMBL" id="JAESVA010000002">
    <property type="protein sequence ID" value="MCB8879959.1"/>
    <property type="molecule type" value="Genomic_DNA"/>
</dbReference>
<feature type="domain" description="CheW-like" evidence="1">
    <location>
        <begin position="14"/>
        <end position="153"/>
    </location>
</feature>
<dbReference type="GO" id="GO:0007165">
    <property type="term" value="P:signal transduction"/>
    <property type="evidence" value="ECO:0007669"/>
    <property type="project" value="InterPro"/>
</dbReference>
<dbReference type="SUPFAM" id="SSF50341">
    <property type="entry name" value="CheW-like"/>
    <property type="match status" value="1"/>
</dbReference>
<dbReference type="GO" id="GO:0006935">
    <property type="term" value="P:chemotaxis"/>
    <property type="evidence" value="ECO:0007669"/>
    <property type="project" value="InterPro"/>
</dbReference>
<dbReference type="AlphaFoldDB" id="A0A964E338"/>
<sequence length="176" mass="18608">MSATALPMPDSPAAIPVLLIRVAGQAMAVRQRDIAEILPLPRLAAVPEAPPILAGAFSLGGTAVFVLPMSHLLALAGPAEGTALYHHLLLLPAQRGEARFALRVDRVTDIVLAEPQPLPKGESFNDCVEAEIGQGGGLLPLLSVSRLITVYERERLQAFALRDSTRAAIFRPGEPG</sequence>
<protein>
    <submittedName>
        <fullName evidence="2">Chemotaxis protein CheW</fullName>
    </submittedName>
</protein>
<accession>A0A964E338</accession>
<dbReference type="InterPro" id="IPR002545">
    <property type="entry name" value="CheW-lke_dom"/>
</dbReference>
<dbReference type="Proteomes" id="UP000721844">
    <property type="component" value="Unassembled WGS sequence"/>
</dbReference>
<evidence type="ECO:0000259" key="1">
    <source>
        <dbReference type="PROSITE" id="PS50851"/>
    </source>
</evidence>
<dbReference type="Gene3D" id="2.40.50.180">
    <property type="entry name" value="CheA-289, Domain 4"/>
    <property type="match status" value="1"/>
</dbReference>
<dbReference type="RefSeq" id="WP_227306573.1">
    <property type="nucleotide sequence ID" value="NZ_JAESVA010000002.1"/>
</dbReference>
<dbReference type="Pfam" id="PF01584">
    <property type="entry name" value="CheW"/>
    <property type="match status" value="1"/>
</dbReference>
<proteinExistence type="predicted"/>